<evidence type="ECO:0000256" key="1">
    <source>
        <dbReference type="SAM" id="SignalP"/>
    </source>
</evidence>
<accession>A0A0F4G6B5</accession>
<organism evidence="2 3">
    <name type="scientific">Zymoseptoria brevis</name>
    <dbReference type="NCBI Taxonomy" id="1047168"/>
    <lineage>
        <taxon>Eukaryota</taxon>
        <taxon>Fungi</taxon>
        <taxon>Dikarya</taxon>
        <taxon>Ascomycota</taxon>
        <taxon>Pezizomycotina</taxon>
        <taxon>Dothideomycetes</taxon>
        <taxon>Dothideomycetidae</taxon>
        <taxon>Mycosphaerellales</taxon>
        <taxon>Mycosphaerellaceae</taxon>
        <taxon>Zymoseptoria</taxon>
    </lineage>
</organism>
<feature type="signal peptide" evidence="1">
    <location>
        <begin position="1"/>
        <end position="19"/>
    </location>
</feature>
<protein>
    <submittedName>
        <fullName evidence="2">Uncharacterized protein</fullName>
    </submittedName>
</protein>
<keyword evidence="3" id="KW-1185">Reference proteome</keyword>
<feature type="chain" id="PRO_5002468184" evidence="1">
    <location>
        <begin position="20"/>
        <end position="85"/>
    </location>
</feature>
<dbReference type="Proteomes" id="UP000033647">
    <property type="component" value="Unassembled WGS sequence"/>
</dbReference>
<comment type="caution">
    <text evidence="2">The sequence shown here is derived from an EMBL/GenBank/DDBJ whole genome shotgun (WGS) entry which is preliminary data.</text>
</comment>
<proteinExistence type="predicted"/>
<sequence>MQLHYLILAAATMIAAAKAEEYHYMNCPNPSEDQAEIVCTDAGGQVISYEGRTCCVKGAGYELYKTYCNYRPGTWAEFSNACGPF</sequence>
<name>A0A0F4G6B5_9PEZI</name>
<gene>
    <name evidence="2" type="ORF">TI39_contig4585g00001</name>
</gene>
<evidence type="ECO:0000313" key="2">
    <source>
        <dbReference type="EMBL" id="KJX92906.1"/>
    </source>
</evidence>
<dbReference type="AlphaFoldDB" id="A0A0F4G6B5"/>
<keyword evidence="1" id="KW-0732">Signal</keyword>
<dbReference type="EMBL" id="LAFY01004544">
    <property type="protein sequence ID" value="KJX92906.1"/>
    <property type="molecule type" value="Genomic_DNA"/>
</dbReference>
<reference evidence="2 3" key="1">
    <citation type="submission" date="2015-03" db="EMBL/GenBank/DDBJ databases">
        <title>RNA-seq based gene annotation and comparative genomics of four Zymoseptoria species reveal species-specific pathogenicity related genes and transposable element activity.</title>
        <authorList>
            <person name="Grandaubert J."/>
            <person name="Bhattacharyya A."/>
            <person name="Stukenbrock E.H."/>
        </authorList>
    </citation>
    <scope>NUCLEOTIDE SEQUENCE [LARGE SCALE GENOMIC DNA]</scope>
    <source>
        <strain evidence="2 3">Zb18110</strain>
    </source>
</reference>
<evidence type="ECO:0000313" key="3">
    <source>
        <dbReference type="Proteomes" id="UP000033647"/>
    </source>
</evidence>